<evidence type="ECO:0000313" key="3">
    <source>
        <dbReference type="Proteomes" id="UP001328107"/>
    </source>
</evidence>
<sequence length="96" mass="10539">MGLPCFLLFPNLIDERRFEKSSGSSFLSNPSHVSTTPSMPLKSSSVTSRVLSCRGVREESPLLFSNPPRHFSSKSNGANDEIFLFLRAATITFSAV</sequence>
<comment type="caution">
    <text evidence="2">The sequence shown here is derived from an EMBL/GenBank/DDBJ whole genome shotgun (WGS) entry which is preliminary data.</text>
</comment>
<accession>A0AAN4ZMP7</accession>
<reference evidence="3" key="1">
    <citation type="submission" date="2022-10" db="EMBL/GenBank/DDBJ databases">
        <title>Genome assembly of Pristionchus species.</title>
        <authorList>
            <person name="Yoshida K."/>
            <person name="Sommer R.J."/>
        </authorList>
    </citation>
    <scope>NUCLEOTIDE SEQUENCE [LARGE SCALE GENOMIC DNA]</scope>
    <source>
        <strain evidence="3">RS5460</strain>
    </source>
</reference>
<evidence type="ECO:0000313" key="2">
    <source>
        <dbReference type="EMBL" id="GMR39840.1"/>
    </source>
</evidence>
<name>A0AAN4ZMP7_9BILA</name>
<dbReference type="EMBL" id="BTRK01000003">
    <property type="protein sequence ID" value="GMR39840.1"/>
    <property type="molecule type" value="Genomic_DNA"/>
</dbReference>
<protein>
    <submittedName>
        <fullName evidence="2">Uncharacterized protein</fullName>
    </submittedName>
</protein>
<feature type="region of interest" description="Disordered" evidence="1">
    <location>
        <begin position="22"/>
        <end position="43"/>
    </location>
</feature>
<proteinExistence type="predicted"/>
<keyword evidence="3" id="KW-1185">Reference proteome</keyword>
<gene>
    <name evidence="2" type="ORF">PMAYCL1PPCAC_10035</name>
</gene>
<evidence type="ECO:0000256" key="1">
    <source>
        <dbReference type="SAM" id="MobiDB-lite"/>
    </source>
</evidence>
<organism evidence="2 3">
    <name type="scientific">Pristionchus mayeri</name>
    <dbReference type="NCBI Taxonomy" id="1317129"/>
    <lineage>
        <taxon>Eukaryota</taxon>
        <taxon>Metazoa</taxon>
        <taxon>Ecdysozoa</taxon>
        <taxon>Nematoda</taxon>
        <taxon>Chromadorea</taxon>
        <taxon>Rhabditida</taxon>
        <taxon>Rhabditina</taxon>
        <taxon>Diplogasteromorpha</taxon>
        <taxon>Diplogasteroidea</taxon>
        <taxon>Neodiplogasteridae</taxon>
        <taxon>Pristionchus</taxon>
    </lineage>
</organism>
<dbReference type="AlphaFoldDB" id="A0AAN4ZMP7"/>
<dbReference type="Proteomes" id="UP001328107">
    <property type="component" value="Unassembled WGS sequence"/>
</dbReference>